<evidence type="ECO:0000313" key="1">
    <source>
        <dbReference type="EMBL" id="KAJ4828570.1"/>
    </source>
</evidence>
<proteinExistence type="predicted"/>
<gene>
    <name evidence="1" type="ORF">Tsubulata_031407</name>
</gene>
<sequence>MLTHCILRYLSHMRVFQIHYRLPSPAKRSLHCHCCREETEHEEGKENKVKTRPSFHFENTVVVDRYEFVMGMICGSSRFI</sequence>
<reference evidence="1" key="1">
    <citation type="submission" date="2022-02" db="EMBL/GenBank/DDBJ databases">
        <authorList>
            <person name="Henning P.M."/>
            <person name="McCubbin A.G."/>
            <person name="Shore J.S."/>
        </authorList>
    </citation>
    <scope>NUCLEOTIDE SEQUENCE</scope>
    <source>
        <strain evidence="1">F60SS</strain>
        <tissue evidence="1">Leaves</tissue>
    </source>
</reference>
<feature type="non-terminal residue" evidence="1">
    <location>
        <position position="1"/>
    </location>
</feature>
<dbReference type="EMBL" id="JAKUCV010006136">
    <property type="protein sequence ID" value="KAJ4828570.1"/>
    <property type="molecule type" value="Genomic_DNA"/>
</dbReference>
<accession>A0A9Q0J5P6</accession>
<evidence type="ECO:0000313" key="2">
    <source>
        <dbReference type="Proteomes" id="UP001141552"/>
    </source>
</evidence>
<dbReference type="Proteomes" id="UP001141552">
    <property type="component" value="Unassembled WGS sequence"/>
</dbReference>
<protein>
    <submittedName>
        <fullName evidence="1">Uncharacterized protein</fullName>
    </submittedName>
</protein>
<name>A0A9Q0J5P6_9ROSI</name>
<keyword evidence="2" id="KW-1185">Reference proteome</keyword>
<comment type="caution">
    <text evidence="1">The sequence shown here is derived from an EMBL/GenBank/DDBJ whole genome shotgun (WGS) entry which is preliminary data.</text>
</comment>
<dbReference type="AlphaFoldDB" id="A0A9Q0J5P6"/>
<reference evidence="1" key="2">
    <citation type="journal article" date="2023" name="Plants (Basel)">
        <title>Annotation of the Turnera subulata (Passifloraceae) Draft Genome Reveals the S-Locus Evolved after the Divergence of Turneroideae from Passifloroideae in a Stepwise Manner.</title>
        <authorList>
            <person name="Henning P.M."/>
            <person name="Roalson E.H."/>
            <person name="Mir W."/>
            <person name="McCubbin A.G."/>
            <person name="Shore J.S."/>
        </authorList>
    </citation>
    <scope>NUCLEOTIDE SEQUENCE</scope>
    <source>
        <strain evidence="1">F60SS</strain>
    </source>
</reference>
<organism evidence="1 2">
    <name type="scientific">Turnera subulata</name>
    <dbReference type="NCBI Taxonomy" id="218843"/>
    <lineage>
        <taxon>Eukaryota</taxon>
        <taxon>Viridiplantae</taxon>
        <taxon>Streptophyta</taxon>
        <taxon>Embryophyta</taxon>
        <taxon>Tracheophyta</taxon>
        <taxon>Spermatophyta</taxon>
        <taxon>Magnoliopsida</taxon>
        <taxon>eudicotyledons</taxon>
        <taxon>Gunneridae</taxon>
        <taxon>Pentapetalae</taxon>
        <taxon>rosids</taxon>
        <taxon>fabids</taxon>
        <taxon>Malpighiales</taxon>
        <taxon>Passifloraceae</taxon>
        <taxon>Turnera</taxon>
    </lineage>
</organism>